<dbReference type="SUPFAM" id="SSF63829">
    <property type="entry name" value="Calcium-dependent phosphotriesterase"/>
    <property type="match status" value="2"/>
</dbReference>
<organism evidence="2 3">
    <name type="scientific">Dethiosulfovibrio salsuginis</name>
    <dbReference type="NCBI Taxonomy" id="561720"/>
    <lineage>
        <taxon>Bacteria</taxon>
        <taxon>Thermotogati</taxon>
        <taxon>Synergistota</taxon>
        <taxon>Synergistia</taxon>
        <taxon>Synergistales</taxon>
        <taxon>Dethiosulfovibrionaceae</taxon>
        <taxon>Dethiosulfovibrio</taxon>
    </lineage>
</organism>
<dbReference type="InterPro" id="IPR036278">
    <property type="entry name" value="Sialidase_sf"/>
</dbReference>
<dbReference type="Gene3D" id="2.130.10.10">
    <property type="entry name" value="YVTN repeat-like/Quinoprotein amine dehydrogenase"/>
    <property type="match status" value="2"/>
</dbReference>
<evidence type="ECO:0000313" key="2">
    <source>
        <dbReference type="EMBL" id="SMG28701.1"/>
    </source>
</evidence>
<evidence type="ECO:0000256" key="1">
    <source>
        <dbReference type="SAM" id="SignalP"/>
    </source>
</evidence>
<dbReference type="OrthoDB" id="9801859at2"/>
<dbReference type="InterPro" id="IPR015943">
    <property type="entry name" value="WD40/YVTN_repeat-like_dom_sf"/>
</dbReference>
<protein>
    <recommendedName>
        <fullName evidence="4">Photosynthesis system II assembly factor Ycf48/Hcf136-like domain-containing protein</fullName>
    </recommendedName>
</protein>
<dbReference type="EMBL" id="FXBB01000013">
    <property type="protein sequence ID" value="SMG28701.1"/>
    <property type="molecule type" value="Genomic_DNA"/>
</dbReference>
<evidence type="ECO:0000313" key="3">
    <source>
        <dbReference type="Proteomes" id="UP000193355"/>
    </source>
</evidence>
<dbReference type="RefSeq" id="WP_085544508.1">
    <property type="nucleotide sequence ID" value="NZ_FXBB01000013.1"/>
</dbReference>
<name>A0A1X7JLK3_9BACT</name>
<reference evidence="3" key="1">
    <citation type="submission" date="2017-04" db="EMBL/GenBank/DDBJ databases">
        <authorList>
            <person name="Varghese N."/>
            <person name="Submissions S."/>
        </authorList>
    </citation>
    <scope>NUCLEOTIDE SEQUENCE [LARGE SCALE GENOMIC DNA]</scope>
    <source>
        <strain evidence="3">USBA 82</strain>
    </source>
</reference>
<proteinExistence type="predicted"/>
<evidence type="ECO:0008006" key="4">
    <source>
        <dbReference type="Google" id="ProtNLM"/>
    </source>
</evidence>
<keyword evidence="1" id="KW-0732">Signal</keyword>
<accession>A0A1X7JLK3</accession>
<keyword evidence="3" id="KW-1185">Reference proteome</keyword>
<dbReference type="SUPFAM" id="SSF50939">
    <property type="entry name" value="Sialidases"/>
    <property type="match status" value="1"/>
</dbReference>
<sequence>MRYKKALSWCVALAVFFPVHRVPCYGGERWKPILDVAVRDDQVYVATVEKGGLYSLEGGRWESLGGTLPSSNLFSLRISPKGHLFLSTYDEALFSMDRGRSWTSLKGGGNVKEFFFTSQGTYLLVDWHRGILRYDGTSSKSKEVKVEGGDFPVTGFSEGPGGSLWASTFGGGMLRSDDDGSTWSPFNSGLDNLFVLSMVWSDTGVLYVGTMEGGVFALGDGEWDKVDGLPYRSVVQAMAYSRGILFAGTLGGVFARTDGGDWISFPLQEGEDVSVRSIAPYRDGVLVGTGEKGLFYVDWDSRSSKAVMMSDSVVSMSLGDDGVWALTRSGKLFSSVDGVSWSDLTSLPGGSYGSLLRHANVAVVGGIGKVYTSHDKAWTGRPLPLREGQGGSAMVVDSDGAFIAALSRGGVFRSIDWGVSWSEIESVDGRYIYSVVSRGKTVAIGTDRGFAVSKDGGRTWENRYIVYGVTSLAIDEKGYLWAASRNGLWRWDLEGLELDTPAIDGFEWSPFNYFTDIFSGKEGSVMGLLRGELVRLSPVSGRYLLERSSLSNNDGILASLSLSDRILISTGRGFYSSVDGGLNWVSIGLPVGIIGR</sequence>
<feature type="chain" id="PRO_5013118316" description="Photosynthesis system II assembly factor Ycf48/Hcf136-like domain-containing protein" evidence="1">
    <location>
        <begin position="22"/>
        <end position="596"/>
    </location>
</feature>
<feature type="signal peptide" evidence="1">
    <location>
        <begin position="1"/>
        <end position="21"/>
    </location>
</feature>
<dbReference type="Proteomes" id="UP000193355">
    <property type="component" value="Unassembled WGS sequence"/>
</dbReference>
<dbReference type="AlphaFoldDB" id="A0A1X7JLK3"/>
<gene>
    <name evidence="2" type="ORF">SAMN06275492_11333</name>
</gene>
<dbReference type="STRING" id="561720.SAMN06275492_11333"/>